<accession>A0AA41YQA9</accession>
<dbReference type="InterPro" id="IPR027383">
    <property type="entry name" value="Znf_put"/>
</dbReference>
<dbReference type="Pfam" id="PF13490">
    <property type="entry name" value="zf-HC2"/>
    <property type="match status" value="1"/>
</dbReference>
<keyword evidence="3" id="KW-1185">Reference proteome</keyword>
<evidence type="ECO:0000259" key="1">
    <source>
        <dbReference type="Pfam" id="PF13490"/>
    </source>
</evidence>
<reference evidence="2" key="2">
    <citation type="submission" date="2022-10" db="EMBL/GenBank/DDBJ databases">
        <authorList>
            <person name="Trinh H.N."/>
        </authorList>
    </citation>
    <scope>NUCLEOTIDE SEQUENCE</scope>
    <source>
        <strain evidence="2">RN2-1</strain>
    </source>
</reference>
<comment type="caution">
    <text evidence="2">The sequence shown here is derived from an EMBL/GenBank/DDBJ whole genome shotgun (WGS) entry which is preliminary data.</text>
</comment>
<gene>
    <name evidence="2" type="ORF">OL599_07900</name>
</gene>
<evidence type="ECO:0000313" key="2">
    <source>
        <dbReference type="EMBL" id="MCW3474505.1"/>
    </source>
</evidence>
<dbReference type="Gene3D" id="1.10.10.1320">
    <property type="entry name" value="Anti-sigma factor, zinc-finger domain"/>
    <property type="match status" value="1"/>
</dbReference>
<organism evidence="2 3">
    <name type="scientific">Limobrevibacterium gyesilva</name>
    <dbReference type="NCBI Taxonomy" id="2991712"/>
    <lineage>
        <taxon>Bacteria</taxon>
        <taxon>Pseudomonadati</taxon>
        <taxon>Pseudomonadota</taxon>
        <taxon>Alphaproteobacteria</taxon>
        <taxon>Acetobacterales</taxon>
        <taxon>Acetobacteraceae</taxon>
        <taxon>Limobrevibacterium</taxon>
    </lineage>
</organism>
<dbReference type="Proteomes" id="UP001165679">
    <property type="component" value="Unassembled WGS sequence"/>
</dbReference>
<reference evidence="2" key="1">
    <citation type="submission" date="2022-09" db="EMBL/GenBank/DDBJ databases">
        <title>Rhodovastum sp. nov. RN2-1 isolated from soil in Seongnam, South Korea.</title>
        <authorList>
            <person name="Le N.T."/>
        </authorList>
    </citation>
    <scope>NUCLEOTIDE SEQUENCE</scope>
    <source>
        <strain evidence="2">RN2-1</strain>
    </source>
</reference>
<dbReference type="InterPro" id="IPR041916">
    <property type="entry name" value="Anti_sigma_zinc_sf"/>
</dbReference>
<dbReference type="EMBL" id="JAPDNT010000004">
    <property type="protein sequence ID" value="MCW3474505.1"/>
    <property type="molecule type" value="Genomic_DNA"/>
</dbReference>
<name>A0AA41YQA9_9PROT</name>
<feature type="domain" description="Putative zinc-finger" evidence="1">
    <location>
        <begin position="17"/>
        <end position="51"/>
    </location>
</feature>
<sequence length="261" mass="27626">MTDATASFPPAGVPPACEEMQLLIQADLDGELDAAATAVLAAHLRDCAGCAALQRELANLSGRLHAELRPEAAPASLRRALEARLAPAAAAPPAPGGFRRRLAPLLSFGAGAAIAASLALMLPRTGADPDGELVAGHIRALQPGHLTDVASSDQHTVKPWFDGRIDYAPPVMDFVAQGFPLVGGRLDYIGGRPVAALVYRRDKHPIDLFVWPSQGSAEPVMDTRNGYNVLRWARDGMAFRAVSDLNAKELADFARLWQGAS</sequence>
<dbReference type="AlphaFoldDB" id="A0AA41YQA9"/>
<proteinExistence type="predicted"/>
<evidence type="ECO:0000313" key="3">
    <source>
        <dbReference type="Proteomes" id="UP001165679"/>
    </source>
</evidence>
<dbReference type="RefSeq" id="WP_264713148.1">
    <property type="nucleotide sequence ID" value="NZ_JAPDNT010000004.1"/>
</dbReference>
<protein>
    <submittedName>
        <fullName evidence="2">Zf-HC2 domain-containing protein</fullName>
    </submittedName>
</protein>